<gene>
    <name evidence="1" type="ORF">SAMN05421819_3407</name>
</gene>
<name>A0A1H6B051_9BACT</name>
<dbReference type="NCBIfam" id="NF033625">
    <property type="entry name" value="HpxZ"/>
    <property type="match status" value="1"/>
</dbReference>
<reference evidence="1 2" key="1">
    <citation type="submission" date="2016-10" db="EMBL/GenBank/DDBJ databases">
        <authorList>
            <person name="de Groot N.N."/>
        </authorList>
    </citation>
    <scope>NUCLEOTIDE SEQUENCE [LARGE SCALE GENOMIC DNA]</scope>
    <source>
        <strain evidence="1 2">DSM 22489</strain>
    </source>
</reference>
<evidence type="ECO:0000313" key="2">
    <source>
        <dbReference type="Proteomes" id="UP000236728"/>
    </source>
</evidence>
<dbReference type="SUPFAM" id="SSF54427">
    <property type="entry name" value="NTF2-like"/>
    <property type="match status" value="1"/>
</dbReference>
<accession>A0A1H6B051</accession>
<sequence length="128" mass="14513">MVVNDPEVVAELAALYPRYEEALVTNDVPVLTEMFWASPLSIRLGAGENLYGEAEIEAFRLSRPAVGLARRQVRLEIRTFGKDYGSITLEFERDTLNGIVRGRQSQVWVRLDEGWRIVQAHVSILPRS</sequence>
<proteinExistence type="predicted"/>
<keyword evidence="2" id="KW-1185">Reference proteome</keyword>
<dbReference type="Proteomes" id="UP000236728">
    <property type="component" value="Unassembled WGS sequence"/>
</dbReference>
<evidence type="ECO:0008006" key="3">
    <source>
        <dbReference type="Google" id="ProtNLM"/>
    </source>
</evidence>
<dbReference type="EMBL" id="FNVA01000006">
    <property type="protein sequence ID" value="SEG54209.1"/>
    <property type="molecule type" value="Genomic_DNA"/>
</dbReference>
<dbReference type="Gene3D" id="3.10.450.50">
    <property type="match status" value="1"/>
</dbReference>
<dbReference type="Pfam" id="PF11533">
    <property type="entry name" value="AtzH-like"/>
    <property type="match status" value="1"/>
</dbReference>
<dbReference type="InterPro" id="IPR032710">
    <property type="entry name" value="NTF2-like_dom_sf"/>
</dbReference>
<dbReference type="OrthoDB" id="9791198at2"/>
<dbReference type="InterPro" id="IPR024507">
    <property type="entry name" value="AtzH-like"/>
</dbReference>
<dbReference type="AlphaFoldDB" id="A0A1H6B051"/>
<evidence type="ECO:0000313" key="1">
    <source>
        <dbReference type="EMBL" id="SEG54209.1"/>
    </source>
</evidence>
<organism evidence="1 2">
    <name type="scientific">Bryocella elongata</name>
    <dbReference type="NCBI Taxonomy" id="863522"/>
    <lineage>
        <taxon>Bacteria</taxon>
        <taxon>Pseudomonadati</taxon>
        <taxon>Acidobacteriota</taxon>
        <taxon>Terriglobia</taxon>
        <taxon>Terriglobales</taxon>
        <taxon>Acidobacteriaceae</taxon>
        <taxon>Bryocella</taxon>
    </lineage>
</organism>
<protein>
    <recommendedName>
        <fullName evidence="3">DUF4440 domain-containing protein</fullName>
    </recommendedName>
</protein>